<accession>A0A6I2UWT3</accession>
<feature type="coiled-coil region" evidence="3">
    <location>
        <begin position="791"/>
        <end position="818"/>
    </location>
</feature>
<dbReference type="GO" id="GO:0005524">
    <property type="term" value="F:ATP binding"/>
    <property type="evidence" value="ECO:0007669"/>
    <property type="project" value="UniProtKB-KW"/>
</dbReference>
<dbReference type="GO" id="GO:0036297">
    <property type="term" value="P:interstrand cross-link repair"/>
    <property type="evidence" value="ECO:0007669"/>
    <property type="project" value="TreeGrafter"/>
</dbReference>
<keyword evidence="6" id="KW-1185">Reference proteome</keyword>
<evidence type="ECO:0000313" key="5">
    <source>
        <dbReference type="EMBL" id="MSV23732.1"/>
    </source>
</evidence>
<dbReference type="SMART" id="SM00487">
    <property type="entry name" value="DEXDc"/>
    <property type="match status" value="1"/>
</dbReference>
<dbReference type="SUPFAM" id="SSF52540">
    <property type="entry name" value="P-loop containing nucleoside triphosphate hydrolases"/>
    <property type="match status" value="2"/>
</dbReference>
<sequence length="1745" mass="199645">MDKYGVKSTHEAIKKKLVDYISTVYLGKNDALRSACMSELEKTGVLFQEPYIEANHAYVQMHNGIDSANIPDDVKRILKGMVERKLGVFANPYLHQVESLENYYKGNDLFVSTGTGSGKTECFMWPMATKLVIEQMHSPDTWKKRGIRTIMLYPMNALVSDQMGRLRKMIGNGENGFHDLIQELAPGSRIPQFGMYTGRTPYPGIRDKKEDIKYADTIRRDILAQSDEVKNKLHELGKYPSKYSLEDFANRLESESSVITDSRDAELVTRQEMQNLCPDILITNYSMLEYMLMRPIEKTIWESTREWLDSSEKNKLLFVIDEAHMYRGSAGGEVALLIRRVLHKLGIGRDRIQFILTSASVPSGAEESIYEFACELSAQDVKDNSFVIIRGKDTPIDLTGKEINPEELSDYNIDALQSEWDRKGLAIKDFAQRLRLEENCDFNDSKDVEIWLYKQLSDINPMRRIMKETRGNATSFEQLAKKAFPDVEVDVAQKATSTLLAIAPLAKNKDNQVLYPARLHMMFRGLQGIYACSNPACKCKNHDGSMGLGRIYLKRPGIRCSCGSMIYELFNERSCGALFLHGYVDPSEGNNPFVWSEMGAQLSDNLKEVFFYIIPNDGSFKRKKDIKIGWLNTVAGRLDTCNDHANEEGFIQVAFSVNETEERSNQWTFKTCPKCEKRNFVATDFVTKGNEPFFNIVSEQFYVQPSVPKYSNLINQGRKVLLFSDSRQRAAVLARDLTKAADEDAMKKALTVAAKELQEWASSHGEQPTMSLLYVFFLKVAYLNKLRFFYGNNEKDLLEDLETMAQRYEKKGDKLRYTTIAKKYFYHKPEQYSEHLLRQLCSNFRSLTDAGLCWIEPCDIDEDDFEEIEETLEDVDMSLSEFKILFAAWAMEIMTSEYAIGSDIPDSIRRNITAYRQRMGVEDISKLPPRIRDFLSEHGLSTEQITVVTKLLSNFLAKGTDTSTSNYYLNMETVVLRYGVEHEWYKCPRCSGIFPYTIWGKCAHCGKGEPHLMIGDDFKGIDFWRGPVLRAIDGDPQALMTRINTEEHTAQLSHKDQRDNTWSTTEDFEMRFQNVHVNNDRPVDILSCTTTMEVGIDIGSLTAVGLRNIPPMRENYQQRAGRAGRKSAAISTIVTFADNRPHDSYYFHSPERIISGEPRTPWIDVNNLKLVFRHFNVILVTEFFDSIGLGADREEIESFFANWYGQFKTFVQDKRHEDFNIKALVPSGISFDFGAYKKEFISEMDELKEKVKSFPENYKEDDNSYKKVLDTLLEVGIFPTYSFPKDVVGFYVEDQYGKRIVQKPERSLDMAISEYAPGRIIVINKETYKSGGIYSFHSKFKPEEQDHPARPYFDSKDYYKPLYYCDEPSCNWMGLSYTKKCPFCGGESIQEKYLLRPWGFAPIAGSKQMTGDENAELSYAETPSYSITPAEDEMVNVVTYDNLRYSKRSDDPLIILNKGPKGKGFMVCEDCGAAVPGDEPAALDKIRKPYRHPHKDYNCHHPSSRRVNTFLGNQFLTDMVVYEISLDNDKINVEPSGLWIQRAGQTLAEAMTLAGGRLLDIEFNEIKSGYRLRYNKEKKKTFVDVFLFDSLSSGAGYCSALADRTEELMQETRNVLNSCSAECDSACHECLMHYWNQRVHGILDRFAALDLLDWCQHSKLPGKLSYAKQHELLNPLNFLGAEYSIEADGKKHYISIGGKKREIIAYPAMWSTQYIRLTTDGVVVVSDKLLKYALPKADSVIREQF</sequence>
<feature type="domain" description="Helicase ATP-binding" evidence="4">
    <location>
        <begin position="100"/>
        <end position="379"/>
    </location>
</feature>
<keyword evidence="5" id="KW-0378">Hydrolase</keyword>
<evidence type="ECO:0000259" key="4">
    <source>
        <dbReference type="PROSITE" id="PS51192"/>
    </source>
</evidence>
<proteinExistence type="predicted"/>
<evidence type="ECO:0000256" key="1">
    <source>
        <dbReference type="ARBA" id="ARBA00022741"/>
    </source>
</evidence>
<dbReference type="InterPro" id="IPR027417">
    <property type="entry name" value="P-loop_NTPase"/>
</dbReference>
<keyword evidence="3" id="KW-0175">Coiled coil</keyword>
<keyword evidence="2" id="KW-0067">ATP-binding</keyword>
<reference evidence="5 6" key="1">
    <citation type="submission" date="2019-08" db="EMBL/GenBank/DDBJ databases">
        <title>In-depth cultivation of the pig gut microbiome towards novel bacterial diversity and tailored functional studies.</title>
        <authorList>
            <person name="Wylensek D."/>
            <person name="Hitch T.C.A."/>
            <person name="Clavel T."/>
        </authorList>
    </citation>
    <scope>NUCLEOTIDE SEQUENCE [LARGE SCALE GENOMIC DNA]</scope>
    <source>
        <strain evidence="6">WCA-380-WT-3B3</strain>
    </source>
</reference>
<dbReference type="PROSITE" id="PS51192">
    <property type="entry name" value="HELICASE_ATP_BIND_1"/>
    <property type="match status" value="1"/>
</dbReference>
<dbReference type="EMBL" id="VUNL01000001">
    <property type="protein sequence ID" value="MSV23732.1"/>
    <property type="molecule type" value="Genomic_DNA"/>
</dbReference>
<keyword evidence="5" id="KW-0347">Helicase</keyword>
<comment type="caution">
    <text evidence="5">The sequence shown here is derived from an EMBL/GenBank/DDBJ whole genome shotgun (WGS) entry which is preliminary data.</text>
</comment>
<protein>
    <submittedName>
        <fullName evidence="5">DEAD/DEAH box helicase</fullName>
    </submittedName>
</protein>
<dbReference type="SMART" id="SM00490">
    <property type="entry name" value="HELICc"/>
    <property type="match status" value="1"/>
</dbReference>
<gene>
    <name evidence="5" type="ORF">FYJ78_00695</name>
</gene>
<dbReference type="GO" id="GO:0006289">
    <property type="term" value="P:nucleotide-excision repair"/>
    <property type="evidence" value="ECO:0007669"/>
    <property type="project" value="TreeGrafter"/>
</dbReference>
<dbReference type="Pfam" id="PF00271">
    <property type="entry name" value="Helicase_C"/>
    <property type="match status" value="1"/>
</dbReference>
<dbReference type="Pfam" id="PF00270">
    <property type="entry name" value="DEAD"/>
    <property type="match status" value="1"/>
</dbReference>
<dbReference type="Pfam" id="PF09369">
    <property type="entry name" value="MZB"/>
    <property type="match status" value="1"/>
</dbReference>
<dbReference type="GO" id="GO:0043138">
    <property type="term" value="F:3'-5' DNA helicase activity"/>
    <property type="evidence" value="ECO:0007669"/>
    <property type="project" value="TreeGrafter"/>
</dbReference>
<evidence type="ECO:0000256" key="3">
    <source>
        <dbReference type="SAM" id="Coils"/>
    </source>
</evidence>
<dbReference type="InterPro" id="IPR001650">
    <property type="entry name" value="Helicase_C-like"/>
</dbReference>
<dbReference type="RefSeq" id="WP_154619480.1">
    <property type="nucleotide sequence ID" value="NZ_VUNL01000001.1"/>
</dbReference>
<dbReference type="GO" id="GO:0003676">
    <property type="term" value="F:nucleic acid binding"/>
    <property type="evidence" value="ECO:0007669"/>
    <property type="project" value="InterPro"/>
</dbReference>
<dbReference type="PANTHER" id="PTHR47957:SF3">
    <property type="entry name" value="ATP-DEPENDENT HELICASE HRQ1"/>
    <property type="match status" value="1"/>
</dbReference>
<evidence type="ECO:0000313" key="6">
    <source>
        <dbReference type="Proteomes" id="UP000430222"/>
    </source>
</evidence>
<dbReference type="InterPro" id="IPR011545">
    <property type="entry name" value="DEAD/DEAH_box_helicase_dom"/>
</dbReference>
<dbReference type="PANTHER" id="PTHR47957">
    <property type="entry name" value="ATP-DEPENDENT HELICASE HRQ1"/>
    <property type="match status" value="1"/>
</dbReference>
<dbReference type="Gene3D" id="3.40.50.300">
    <property type="entry name" value="P-loop containing nucleotide triphosphate hydrolases"/>
    <property type="match status" value="2"/>
</dbReference>
<keyword evidence="1" id="KW-0547">Nucleotide-binding</keyword>
<name>A0A6I2UWT3_9FIRM</name>
<organism evidence="5 6">
    <name type="scientific">Selenomonas montiformis</name>
    <dbReference type="NCBI Taxonomy" id="2652285"/>
    <lineage>
        <taxon>Bacteria</taxon>
        <taxon>Bacillati</taxon>
        <taxon>Bacillota</taxon>
        <taxon>Negativicutes</taxon>
        <taxon>Selenomonadales</taxon>
        <taxon>Selenomonadaceae</taxon>
        <taxon>Selenomonas</taxon>
    </lineage>
</organism>
<evidence type="ECO:0000256" key="2">
    <source>
        <dbReference type="ARBA" id="ARBA00022840"/>
    </source>
</evidence>
<dbReference type="InterPro" id="IPR018973">
    <property type="entry name" value="MZB"/>
</dbReference>
<dbReference type="Proteomes" id="UP000430222">
    <property type="component" value="Unassembled WGS sequence"/>
</dbReference>
<dbReference type="InterPro" id="IPR014001">
    <property type="entry name" value="Helicase_ATP-bd"/>
</dbReference>